<name>A0A4Y2RXN2_ARAVE</name>
<sequence length="130" mass="14685">MVMDRGDLVLRSWLRGRNVPGSKPDSTEDSPSMWARCTLNHTLWIKRPPSDVVRKLGETGTISDVDRVLKKTRICRRKFPAITYLLSPLANDLSSVDFLQQAWQRTVMPSCCFECVATVAGSYATHLETE</sequence>
<accession>A0A4Y2RXN2</accession>
<organism evidence="1 2">
    <name type="scientific">Araneus ventricosus</name>
    <name type="common">Orbweaver spider</name>
    <name type="synonym">Epeira ventricosa</name>
    <dbReference type="NCBI Taxonomy" id="182803"/>
    <lineage>
        <taxon>Eukaryota</taxon>
        <taxon>Metazoa</taxon>
        <taxon>Ecdysozoa</taxon>
        <taxon>Arthropoda</taxon>
        <taxon>Chelicerata</taxon>
        <taxon>Arachnida</taxon>
        <taxon>Araneae</taxon>
        <taxon>Araneomorphae</taxon>
        <taxon>Entelegynae</taxon>
        <taxon>Araneoidea</taxon>
        <taxon>Araneidae</taxon>
        <taxon>Araneus</taxon>
    </lineage>
</organism>
<dbReference type="Proteomes" id="UP000499080">
    <property type="component" value="Unassembled WGS sequence"/>
</dbReference>
<proteinExistence type="predicted"/>
<dbReference type="AlphaFoldDB" id="A0A4Y2RXN2"/>
<evidence type="ECO:0000313" key="2">
    <source>
        <dbReference type="Proteomes" id="UP000499080"/>
    </source>
</evidence>
<reference evidence="1 2" key="1">
    <citation type="journal article" date="2019" name="Sci. Rep.">
        <title>Orb-weaving spider Araneus ventricosus genome elucidates the spidroin gene catalogue.</title>
        <authorList>
            <person name="Kono N."/>
            <person name="Nakamura H."/>
            <person name="Ohtoshi R."/>
            <person name="Moran D.A.P."/>
            <person name="Shinohara A."/>
            <person name="Yoshida Y."/>
            <person name="Fujiwara M."/>
            <person name="Mori M."/>
            <person name="Tomita M."/>
            <person name="Arakawa K."/>
        </authorList>
    </citation>
    <scope>NUCLEOTIDE SEQUENCE [LARGE SCALE GENOMIC DNA]</scope>
</reference>
<evidence type="ECO:0000313" key="1">
    <source>
        <dbReference type="EMBL" id="GBN80453.1"/>
    </source>
</evidence>
<comment type="caution">
    <text evidence="1">The sequence shown here is derived from an EMBL/GenBank/DDBJ whole genome shotgun (WGS) entry which is preliminary data.</text>
</comment>
<keyword evidence="2" id="KW-1185">Reference proteome</keyword>
<protein>
    <submittedName>
        <fullName evidence="1">Uncharacterized protein</fullName>
    </submittedName>
</protein>
<dbReference type="EMBL" id="BGPR01018903">
    <property type="protein sequence ID" value="GBN80453.1"/>
    <property type="molecule type" value="Genomic_DNA"/>
</dbReference>
<gene>
    <name evidence="1" type="ORF">AVEN_139743_1</name>
</gene>